<evidence type="ECO:0000256" key="11">
    <source>
        <dbReference type="SAM" id="Coils"/>
    </source>
</evidence>
<proteinExistence type="inferred from homology"/>
<sequence>MAKKRFRLATVLRARQAKEDALRGEVLAARAALREAELMVERSGETLRGRQLPESALARSYVAAISARQALAGELFAAQRVVVDAQEAVAAKLRDYTDASQARRAVEKLEERHKAERAAAELAEDQVLVDELATTRRSRTKPPMDNTENSAGGDEGS</sequence>
<evidence type="ECO:0000256" key="1">
    <source>
        <dbReference type="ARBA" id="ARBA00004413"/>
    </source>
</evidence>
<accession>A0A010ZQL8</accession>
<dbReference type="InterPro" id="IPR053716">
    <property type="entry name" value="Flag_assembly_chemotaxis_eff"/>
</dbReference>
<protein>
    <recommendedName>
        <fullName evidence="3">Flagellar FliJ protein</fullName>
    </recommendedName>
</protein>
<keyword evidence="11" id="KW-0175">Coiled coil</keyword>
<dbReference type="GO" id="GO:0009288">
    <property type="term" value="C:bacterial-type flagellum"/>
    <property type="evidence" value="ECO:0007669"/>
    <property type="project" value="InterPro"/>
</dbReference>
<dbReference type="Gene3D" id="1.10.287.1700">
    <property type="match status" value="1"/>
</dbReference>
<dbReference type="RefSeq" id="WP_035850116.1">
    <property type="nucleotide sequence ID" value="NZ_KK073874.1"/>
</dbReference>
<evidence type="ECO:0000256" key="7">
    <source>
        <dbReference type="ARBA" id="ARBA00022795"/>
    </source>
</evidence>
<keyword evidence="9" id="KW-0472">Membrane</keyword>
<comment type="caution">
    <text evidence="13">The sequence shown here is derived from an EMBL/GenBank/DDBJ whole genome shotgun (WGS) entry which is preliminary data.</text>
</comment>
<keyword evidence="13" id="KW-0966">Cell projection</keyword>
<evidence type="ECO:0000256" key="9">
    <source>
        <dbReference type="ARBA" id="ARBA00023136"/>
    </source>
</evidence>
<feature type="region of interest" description="Disordered" evidence="12">
    <location>
        <begin position="129"/>
        <end position="157"/>
    </location>
</feature>
<feature type="coiled-coil region" evidence="11">
    <location>
        <begin position="99"/>
        <end position="126"/>
    </location>
</feature>
<dbReference type="AlphaFoldDB" id="A0A010ZQL8"/>
<gene>
    <name evidence="13" type="ORF">CryarDRAFT_2069</name>
</gene>
<evidence type="ECO:0000256" key="5">
    <source>
        <dbReference type="ARBA" id="ARBA00022475"/>
    </source>
</evidence>
<evidence type="ECO:0000256" key="3">
    <source>
        <dbReference type="ARBA" id="ARBA00020392"/>
    </source>
</evidence>
<evidence type="ECO:0000256" key="8">
    <source>
        <dbReference type="ARBA" id="ARBA00022927"/>
    </source>
</evidence>
<keyword evidence="6" id="KW-0145">Chemotaxis</keyword>
<organism evidence="13 14">
    <name type="scientific">Cryptosporangium arvum DSM 44712</name>
    <dbReference type="NCBI Taxonomy" id="927661"/>
    <lineage>
        <taxon>Bacteria</taxon>
        <taxon>Bacillati</taxon>
        <taxon>Actinomycetota</taxon>
        <taxon>Actinomycetes</taxon>
        <taxon>Cryptosporangiales</taxon>
        <taxon>Cryptosporangiaceae</taxon>
        <taxon>Cryptosporangium</taxon>
    </lineage>
</organism>
<dbReference type="EMBL" id="JFBT01000001">
    <property type="protein sequence ID" value="EXG80974.1"/>
    <property type="molecule type" value="Genomic_DNA"/>
</dbReference>
<comment type="similarity">
    <text evidence="2">Belongs to the FliJ family.</text>
</comment>
<evidence type="ECO:0000256" key="12">
    <source>
        <dbReference type="SAM" id="MobiDB-lite"/>
    </source>
</evidence>
<keyword evidence="13" id="KW-0969">Cilium</keyword>
<reference evidence="13 14" key="1">
    <citation type="submission" date="2013-07" db="EMBL/GenBank/DDBJ databases">
        <authorList>
            <consortium name="DOE Joint Genome Institute"/>
            <person name="Eisen J."/>
            <person name="Huntemann M."/>
            <person name="Han J."/>
            <person name="Chen A."/>
            <person name="Kyrpides N."/>
            <person name="Mavromatis K."/>
            <person name="Markowitz V."/>
            <person name="Palaniappan K."/>
            <person name="Ivanova N."/>
            <person name="Schaumberg A."/>
            <person name="Pati A."/>
            <person name="Liolios K."/>
            <person name="Nordberg H.P."/>
            <person name="Cantor M.N."/>
            <person name="Hua S.X."/>
            <person name="Woyke T."/>
        </authorList>
    </citation>
    <scope>NUCLEOTIDE SEQUENCE [LARGE SCALE GENOMIC DNA]</scope>
    <source>
        <strain evidence="13 14">DSM 44712</strain>
    </source>
</reference>
<evidence type="ECO:0000256" key="10">
    <source>
        <dbReference type="ARBA" id="ARBA00023225"/>
    </source>
</evidence>
<dbReference type="OrthoDB" id="9851411at2"/>
<evidence type="ECO:0000256" key="4">
    <source>
        <dbReference type="ARBA" id="ARBA00022448"/>
    </source>
</evidence>
<dbReference type="HOGENOM" id="CLU_141508_0_0_11"/>
<name>A0A010ZQL8_9ACTN</name>
<dbReference type="GO" id="GO:0006935">
    <property type="term" value="P:chemotaxis"/>
    <property type="evidence" value="ECO:0007669"/>
    <property type="project" value="UniProtKB-KW"/>
</dbReference>
<evidence type="ECO:0000313" key="14">
    <source>
        <dbReference type="Proteomes" id="UP000021053"/>
    </source>
</evidence>
<evidence type="ECO:0000313" key="13">
    <source>
        <dbReference type="EMBL" id="EXG80974.1"/>
    </source>
</evidence>
<keyword evidence="13" id="KW-0282">Flagellum</keyword>
<keyword evidence="5" id="KW-1003">Cell membrane</keyword>
<evidence type="ECO:0000256" key="6">
    <source>
        <dbReference type="ARBA" id="ARBA00022500"/>
    </source>
</evidence>
<dbReference type="InterPro" id="IPR012823">
    <property type="entry name" value="Flagell_FliJ"/>
</dbReference>
<dbReference type="Pfam" id="PF02050">
    <property type="entry name" value="FliJ"/>
    <property type="match status" value="1"/>
</dbReference>
<dbReference type="GO" id="GO:0044781">
    <property type="term" value="P:bacterial-type flagellum organization"/>
    <property type="evidence" value="ECO:0007669"/>
    <property type="project" value="UniProtKB-KW"/>
</dbReference>
<dbReference type="GO" id="GO:0005886">
    <property type="term" value="C:plasma membrane"/>
    <property type="evidence" value="ECO:0007669"/>
    <property type="project" value="UniProtKB-SubCell"/>
</dbReference>
<comment type="subcellular location">
    <subcellularLocation>
        <location evidence="1">Cell membrane</location>
        <topology evidence="1">Peripheral membrane protein</topology>
        <orientation evidence="1">Cytoplasmic side</orientation>
    </subcellularLocation>
</comment>
<dbReference type="GO" id="GO:0015031">
    <property type="term" value="P:protein transport"/>
    <property type="evidence" value="ECO:0007669"/>
    <property type="project" value="UniProtKB-KW"/>
</dbReference>
<evidence type="ECO:0000256" key="2">
    <source>
        <dbReference type="ARBA" id="ARBA00010004"/>
    </source>
</evidence>
<keyword evidence="10" id="KW-1006">Bacterial flagellum protein export</keyword>
<dbReference type="GO" id="GO:0071973">
    <property type="term" value="P:bacterial-type flagellum-dependent cell motility"/>
    <property type="evidence" value="ECO:0007669"/>
    <property type="project" value="InterPro"/>
</dbReference>
<dbReference type="Proteomes" id="UP000021053">
    <property type="component" value="Unassembled WGS sequence"/>
</dbReference>
<keyword evidence="4" id="KW-0813">Transport</keyword>
<keyword evidence="8" id="KW-0653">Protein transport</keyword>
<keyword evidence="7" id="KW-1005">Bacterial flagellum biogenesis</keyword>
<keyword evidence="14" id="KW-1185">Reference proteome</keyword>